<dbReference type="Gramene" id="mRNA:HanXRQr2_Chr01g0023501">
    <property type="protein sequence ID" value="mRNA:HanXRQr2_Chr01g0023501"/>
    <property type="gene ID" value="HanXRQr2_Chr01g0023501"/>
</dbReference>
<dbReference type="Proteomes" id="UP000215914">
    <property type="component" value="Unassembled WGS sequence"/>
</dbReference>
<comment type="caution">
    <text evidence="2">The sequence shown here is derived from an EMBL/GenBank/DDBJ whole genome shotgun (WGS) entry which is preliminary data.</text>
</comment>
<proteinExistence type="predicted"/>
<dbReference type="AlphaFoldDB" id="A0A9K3JW38"/>
<protein>
    <submittedName>
        <fullName evidence="2">Uncharacterized protein</fullName>
    </submittedName>
</protein>
<reference evidence="2" key="2">
    <citation type="submission" date="2020-06" db="EMBL/GenBank/DDBJ databases">
        <title>Helianthus annuus Genome sequencing and assembly Release 2.</title>
        <authorList>
            <person name="Gouzy J."/>
            <person name="Langlade N."/>
            <person name="Munos S."/>
        </authorList>
    </citation>
    <scope>NUCLEOTIDE SEQUENCE</scope>
    <source>
        <tissue evidence="2">Leaves</tissue>
    </source>
</reference>
<organism evidence="2 3">
    <name type="scientific">Helianthus annuus</name>
    <name type="common">Common sunflower</name>
    <dbReference type="NCBI Taxonomy" id="4232"/>
    <lineage>
        <taxon>Eukaryota</taxon>
        <taxon>Viridiplantae</taxon>
        <taxon>Streptophyta</taxon>
        <taxon>Embryophyta</taxon>
        <taxon>Tracheophyta</taxon>
        <taxon>Spermatophyta</taxon>
        <taxon>Magnoliopsida</taxon>
        <taxon>eudicotyledons</taxon>
        <taxon>Gunneridae</taxon>
        <taxon>Pentapetalae</taxon>
        <taxon>asterids</taxon>
        <taxon>campanulids</taxon>
        <taxon>Asterales</taxon>
        <taxon>Asteraceae</taxon>
        <taxon>Asteroideae</taxon>
        <taxon>Heliantheae alliance</taxon>
        <taxon>Heliantheae</taxon>
        <taxon>Helianthus</taxon>
    </lineage>
</organism>
<gene>
    <name evidence="2" type="ORF">HanXRQr2_Chr01g0023501</name>
</gene>
<dbReference type="EMBL" id="MNCJ02000316">
    <property type="protein sequence ID" value="KAF5822181.1"/>
    <property type="molecule type" value="Genomic_DNA"/>
</dbReference>
<evidence type="ECO:0000313" key="3">
    <source>
        <dbReference type="Proteomes" id="UP000215914"/>
    </source>
</evidence>
<evidence type="ECO:0000313" key="2">
    <source>
        <dbReference type="EMBL" id="KAF5822181.1"/>
    </source>
</evidence>
<feature type="region of interest" description="Disordered" evidence="1">
    <location>
        <begin position="1"/>
        <end position="46"/>
    </location>
</feature>
<feature type="compositionally biased region" description="Basic and acidic residues" evidence="1">
    <location>
        <begin position="10"/>
        <end position="21"/>
    </location>
</feature>
<keyword evidence="3" id="KW-1185">Reference proteome</keyword>
<accession>A0A9K3JW38</accession>
<reference evidence="2" key="1">
    <citation type="journal article" date="2017" name="Nature">
        <title>The sunflower genome provides insights into oil metabolism, flowering and Asterid evolution.</title>
        <authorList>
            <person name="Badouin H."/>
            <person name="Gouzy J."/>
            <person name="Grassa C.J."/>
            <person name="Murat F."/>
            <person name="Staton S.E."/>
            <person name="Cottret L."/>
            <person name="Lelandais-Briere C."/>
            <person name="Owens G.L."/>
            <person name="Carrere S."/>
            <person name="Mayjonade B."/>
            <person name="Legrand L."/>
            <person name="Gill N."/>
            <person name="Kane N.C."/>
            <person name="Bowers J.E."/>
            <person name="Hubner S."/>
            <person name="Bellec A."/>
            <person name="Berard A."/>
            <person name="Berges H."/>
            <person name="Blanchet N."/>
            <person name="Boniface M.C."/>
            <person name="Brunel D."/>
            <person name="Catrice O."/>
            <person name="Chaidir N."/>
            <person name="Claudel C."/>
            <person name="Donnadieu C."/>
            <person name="Faraut T."/>
            <person name="Fievet G."/>
            <person name="Helmstetter N."/>
            <person name="King M."/>
            <person name="Knapp S.J."/>
            <person name="Lai Z."/>
            <person name="Le Paslier M.C."/>
            <person name="Lippi Y."/>
            <person name="Lorenzon L."/>
            <person name="Mandel J.R."/>
            <person name="Marage G."/>
            <person name="Marchand G."/>
            <person name="Marquand E."/>
            <person name="Bret-Mestries E."/>
            <person name="Morien E."/>
            <person name="Nambeesan S."/>
            <person name="Nguyen T."/>
            <person name="Pegot-Espagnet P."/>
            <person name="Pouilly N."/>
            <person name="Raftis F."/>
            <person name="Sallet E."/>
            <person name="Schiex T."/>
            <person name="Thomas J."/>
            <person name="Vandecasteele C."/>
            <person name="Vares D."/>
            <person name="Vear F."/>
            <person name="Vautrin S."/>
            <person name="Crespi M."/>
            <person name="Mangin B."/>
            <person name="Burke J.M."/>
            <person name="Salse J."/>
            <person name="Munos S."/>
            <person name="Vincourt P."/>
            <person name="Rieseberg L.H."/>
            <person name="Langlade N.B."/>
        </authorList>
    </citation>
    <scope>NUCLEOTIDE SEQUENCE</scope>
    <source>
        <tissue evidence="2">Leaves</tissue>
    </source>
</reference>
<sequence>MRNTDLGVVMEKRNKTNNDRPKLKKMNPGKGSCRDKEKSRHVVKTP</sequence>
<evidence type="ECO:0000256" key="1">
    <source>
        <dbReference type="SAM" id="MobiDB-lite"/>
    </source>
</evidence>
<name>A0A9K3JW38_HELAN</name>